<reference evidence="2" key="1">
    <citation type="journal article" date="2011" name="Nature">
        <title>Genome sequence and analysis of the tuber crop potato.</title>
        <authorList>
            <consortium name="The Potato Genome Sequencing Consortium"/>
        </authorList>
    </citation>
    <scope>NUCLEOTIDE SEQUENCE [LARGE SCALE GENOMIC DNA]</scope>
    <source>
        <strain evidence="2">cv. DM1-3 516 R44</strain>
    </source>
</reference>
<accession>M1DMA2</accession>
<organism evidence="1 2">
    <name type="scientific">Solanum tuberosum</name>
    <name type="common">Potato</name>
    <dbReference type="NCBI Taxonomy" id="4113"/>
    <lineage>
        <taxon>Eukaryota</taxon>
        <taxon>Viridiplantae</taxon>
        <taxon>Streptophyta</taxon>
        <taxon>Embryophyta</taxon>
        <taxon>Tracheophyta</taxon>
        <taxon>Spermatophyta</taxon>
        <taxon>Magnoliopsida</taxon>
        <taxon>eudicotyledons</taxon>
        <taxon>Gunneridae</taxon>
        <taxon>Pentapetalae</taxon>
        <taxon>asterids</taxon>
        <taxon>lamiids</taxon>
        <taxon>Solanales</taxon>
        <taxon>Solanaceae</taxon>
        <taxon>Solanoideae</taxon>
        <taxon>Solaneae</taxon>
        <taxon>Solanum</taxon>
    </lineage>
</organism>
<dbReference type="EnsemblPlants" id="PGSC0003DMT400091295">
    <property type="protein sequence ID" value="PGSC0003DMT400091295"/>
    <property type="gene ID" value="PGSC0003DMG400040866"/>
</dbReference>
<evidence type="ECO:0008006" key="3">
    <source>
        <dbReference type="Google" id="ProtNLM"/>
    </source>
</evidence>
<reference evidence="1" key="2">
    <citation type="submission" date="2015-06" db="UniProtKB">
        <authorList>
            <consortium name="EnsemblPlants"/>
        </authorList>
    </citation>
    <scope>IDENTIFICATION</scope>
    <source>
        <strain evidence="1">DM1-3 516 R44</strain>
    </source>
</reference>
<proteinExistence type="predicted"/>
<keyword evidence="2" id="KW-1185">Reference proteome</keyword>
<sequence>MRLDNLIARLEAKEKAKSSSSVLDTIRGQLITLRVDTSSSVKQSIIVEGVAIFIEDVVDDDEWVDDDLAEETDED</sequence>
<dbReference type="Gramene" id="PGSC0003DMT400091295">
    <property type="protein sequence ID" value="PGSC0003DMT400091295"/>
    <property type="gene ID" value="PGSC0003DMG400040866"/>
</dbReference>
<dbReference type="HOGENOM" id="CLU_145080_1_0_1"/>
<dbReference type="InParanoid" id="M1DMA2"/>
<dbReference type="Proteomes" id="UP000011115">
    <property type="component" value="Unassembled WGS sequence"/>
</dbReference>
<dbReference type="PaxDb" id="4113-PGSC0003DMT400091295"/>
<name>M1DMA2_SOLTU</name>
<evidence type="ECO:0000313" key="1">
    <source>
        <dbReference type="EnsemblPlants" id="PGSC0003DMT400091295"/>
    </source>
</evidence>
<protein>
    <recommendedName>
        <fullName evidence="3">Polyprotein protein</fullName>
    </recommendedName>
</protein>
<dbReference type="AlphaFoldDB" id="M1DMA2"/>
<evidence type="ECO:0000313" key="2">
    <source>
        <dbReference type="Proteomes" id="UP000011115"/>
    </source>
</evidence>